<accession>A0ABV3W2B8</accession>
<organism evidence="1 2">
    <name type="scientific">Lysinibacillus xylanilyticus</name>
    <dbReference type="NCBI Taxonomy" id="582475"/>
    <lineage>
        <taxon>Bacteria</taxon>
        <taxon>Bacillati</taxon>
        <taxon>Bacillota</taxon>
        <taxon>Bacilli</taxon>
        <taxon>Bacillales</taxon>
        <taxon>Bacillaceae</taxon>
        <taxon>Lysinibacillus</taxon>
    </lineage>
</organism>
<reference evidence="1 2" key="1">
    <citation type="submission" date="2024-07" db="EMBL/GenBank/DDBJ databases">
        <title>Characterization of a bacterium isolated from hydrolysated instant sea cucumber by whole-genome sequencing and metabolomics.</title>
        <authorList>
            <person name="Luo X."/>
            <person name="Zhang Z."/>
            <person name="Zheng Z."/>
            <person name="Zhang W."/>
            <person name="Ming T."/>
            <person name="Jiao L."/>
            <person name="Su X."/>
            <person name="Kong F."/>
            <person name="Xu J."/>
        </authorList>
    </citation>
    <scope>NUCLEOTIDE SEQUENCE [LARGE SCALE GENOMIC DNA]</scope>
    <source>
        <strain evidence="1 2">XL-2024</strain>
    </source>
</reference>
<gene>
    <name evidence="1" type="ORF">AB1300_19610</name>
</gene>
<protein>
    <submittedName>
        <fullName evidence="1">Uncharacterized protein</fullName>
    </submittedName>
</protein>
<keyword evidence="2" id="KW-1185">Reference proteome</keyword>
<evidence type="ECO:0000313" key="1">
    <source>
        <dbReference type="EMBL" id="MEX3747320.1"/>
    </source>
</evidence>
<dbReference type="EMBL" id="JBFRHK010000014">
    <property type="protein sequence ID" value="MEX3747320.1"/>
    <property type="molecule type" value="Genomic_DNA"/>
</dbReference>
<dbReference type="Proteomes" id="UP001558534">
    <property type="component" value="Unassembled WGS sequence"/>
</dbReference>
<sequence length="72" mass="8232">MLKTPPIAQSILWAYLHSLEVRPNKIFISKEVKTDASTTSKNCRVELVESELPGIREVREFMKAMPMGLIEE</sequence>
<name>A0ABV3W2B8_9BACI</name>
<evidence type="ECO:0000313" key="2">
    <source>
        <dbReference type="Proteomes" id="UP001558534"/>
    </source>
</evidence>
<dbReference type="RefSeq" id="WP_368637867.1">
    <property type="nucleotide sequence ID" value="NZ_JBFRHK010000014.1"/>
</dbReference>
<comment type="caution">
    <text evidence="1">The sequence shown here is derived from an EMBL/GenBank/DDBJ whole genome shotgun (WGS) entry which is preliminary data.</text>
</comment>
<proteinExistence type="predicted"/>